<dbReference type="Proteomes" id="UP001595814">
    <property type="component" value="Unassembled WGS sequence"/>
</dbReference>
<evidence type="ECO:0000256" key="2">
    <source>
        <dbReference type="ARBA" id="ARBA00023125"/>
    </source>
</evidence>
<reference evidence="6" key="1">
    <citation type="journal article" date="2019" name="Int. J. Syst. Evol. Microbiol.">
        <title>The Global Catalogue of Microorganisms (GCM) 10K type strain sequencing project: providing services to taxonomists for standard genome sequencing and annotation.</title>
        <authorList>
            <consortium name="The Broad Institute Genomics Platform"/>
            <consortium name="The Broad Institute Genome Sequencing Center for Infectious Disease"/>
            <person name="Wu L."/>
            <person name="Ma J."/>
        </authorList>
    </citation>
    <scope>NUCLEOTIDE SEQUENCE [LARGE SCALE GENOMIC DNA]</scope>
    <source>
        <strain evidence="6">CECT 7477</strain>
    </source>
</reference>
<dbReference type="SMART" id="SM00342">
    <property type="entry name" value="HTH_ARAC"/>
    <property type="match status" value="1"/>
</dbReference>
<dbReference type="InterPro" id="IPR009057">
    <property type="entry name" value="Homeodomain-like_sf"/>
</dbReference>
<keyword evidence="6" id="KW-1185">Reference proteome</keyword>
<evidence type="ECO:0000313" key="5">
    <source>
        <dbReference type="EMBL" id="MFC4096480.1"/>
    </source>
</evidence>
<dbReference type="InterPro" id="IPR020449">
    <property type="entry name" value="Tscrpt_reg_AraC-type_HTH"/>
</dbReference>
<dbReference type="RefSeq" id="WP_192463506.1">
    <property type="nucleotide sequence ID" value="NZ_JACYFJ010000008.1"/>
</dbReference>
<dbReference type="PANTHER" id="PTHR43280:SF32">
    <property type="entry name" value="TRANSCRIPTIONAL REGULATORY PROTEIN"/>
    <property type="match status" value="1"/>
</dbReference>
<evidence type="ECO:0000256" key="3">
    <source>
        <dbReference type="ARBA" id="ARBA00023163"/>
    </source>
</evidence>
<dbReference type="PRINTS" id="PR00032">
    <property type="entry name" value="HTHARAC"/>
</dbReference>
<dbReference type="InterPro" id="IPR014710">
    <property type="entry name" value="RmlC-like_jellyroll"/>
</dbReference>
<dbReference type="EMBL" id="JBHSAW010000008">
    <property type="protein sequence ID" value="MFC4096480.1"/>
    <property type="molecule type" value="Genomic_DNA"/>
</dbReference>
<dbReference type="SUPFAM" id="SSF46689">
    <property type="entry name" value="Homeodomain-like"/>
    <property type="match status" value="1"/>
</dbReference>
<name>A0ABV8JPX3_9FLAO</name>
<organism evidence="5 6">
    <name type="scientific">Euzebyella saccharophila</name>
    <dbReference type="NCBI Taxonomy" id="679664"/>
    <lineage>
        <taxon>Bacteria</taxon>
        <taxon>Pseudomonadati</taxon>
        <taxon>Bacteroidota</taxon>
        <taxon>Flavobacteriia</taxon>
        <taxon>Flavobacteriales</taxon>
        <taxon>Flavobacteriaceae</taxon>
        <taxon>Euzebyella</taxon>
    </lineage>
</organism>
<dbReference type="PROSITE" id="PS01124">
    <property type="entry name" value="HTH_ARAC_FAMILY_2"/>
    <property type="match status" value="1"/>
</dbReference>
<dbReference type="Pfam" id="PF12833">
    <property type="entry name" value="HTH_18"/>
    <property type="match status" value="1"/>
</dbReference>
<keyword evidence="3" id="KW-0804">Transcription</keyword>
<gene>
    <name evidence="5" type="ORF">ACFOUT_11390</name>
</gene>
<dbReference type="Gene3D" id="1.10.10.60">
    <property type="entry name" value="Homeodomain-like"/>
    <property type="match status" value="1"/>
</dbReference>
<dbReference type="SUPFAM" id="SSF51215">
    <property type="entry name" value="Regulatory protein AraC"/>
    <property type="match status" value="1"/>
</dbReference>
<comment type="caution">
    <text evidence="5">The sequence shown here is derived from an EMBL/GenBank/DDBJ whole genome shotgun (WGS) entry which is preliminary data.</text>
</comment>
<dbReference type="Pfam" id="PF02311">
    <property type="entry name" value="AraC_binding"/>
    <property type="match status" value="1"/>
</dbReference>
<dbReference type="InterPro" id="IPR003313">
    <property type="entry name" value="AraC-bd"/>
</dbReference>
<sequence length="291" mass="34090">MIPVLHIDQFDNPKNLSEVYANDLSAHLQKNKDLVYTAHKHDFYLVVYFSKGAGVHEIDFNRFPIYPGSLFFLQPGQTHLWKFTEAPEGLLFFHTKEFFEWGFNHVKTDEFPFYSWNGNPPFMQLHKEERPKVQSLFMEIYQEYSNDRSLKEQKLRSLLHLLYIDLSRLYTSRDDHQLIASTTYLSTLKRLNESIHENFRQHKSVSYYAEQLHITAKHLNRITASTLGKTPSDLIYEHILLEAKRQLVHSNATLSAIATDLGFDDNSYFSKVFVRRVGVTPSAFRKSYKSG</sequence>
<feature type="domain" description="HTH araC/xylS-type" evidence="4">
    <location>
        <begin position="189"/>
        <end position="287"/>
    </location>
</feature>
<proteinExistence type="predicted"/>
<dbReference type="Gene3D" id="2.60.120.10">
    <property type="entry name" value="Jelly Rolls"/>
    <property type="match status" value="1"/>
</dbReference>
<dbReference type="InterPro" id="IPR018060">
    <property type="entry name" value="HTH_AraC"/>
</dbReference>
<keyword evidence="1" id="KW-0805">Transcription regulation</keyword>
<evidence type="ECO:0000256" key="1">
    <source>
        <dbReference type="ARBA" id="ARBA00023015"/>
    </source>
</evidence>
<dbReference type="InterPro" id="IPR037923">
    <property type="entry name" value="HTH-like"/>
</dbReference>
<dbReference type="PANTHER" id="PTHR43280">
    <property type="entry name" value="ARAC-FAMILY TRANSCRIPTIONAL REGULATOR"/>
    <property type="match status" value="1"/>
</dbReference>
<keyword evidence="2" id="KW-0238">DNA-binding</keyword>
<protein>
    <submittedName>
        <fullName evidence="5">Helix-turn-helix domain-containing protein</fullName>
    </submittedName>
</protein>
<evidence type="ECO:0000313" key="6">
    <source>
        <dbReference type="Proteomes" id="UP001595814"/>
    </source>
</evidence>
<evidence type="ECO:0000259" key="4">
    <source>
        <dbReference type="PROSITE" id="PS01124"/>
    </source>
</evidence>
<accession>A0ABV8JPX3</accession>